<keyword evidence="5 7" id="KW-0862">Zinc</keyword>
<feature type="binding site" evidence="7">
    <location>
        <position position="115"/>
    </location>
    <ligand>
        <name>4-imidazolone-5-propanoate</name>
        <dbReference type="ChEBI" id="CHEBI:77893"/>
    </ligand>
</feature>
<dbReference type="InterPro" id="IPR005920">
    <property type="entry name" value="HutI"/>
</dbReference>
<sequence>MVEDLRYRTIIDKDGKEVVYMAQQAMIIRHAKQVLTSQTKVPLTGNEMEDGLLVIENGAVWIEEGRIVMVGPDTDVWNAYEASGKNGAKVIDASNQIVTPGLVDPHTHIVFAGSREEEFEMRLQGAAYMDIMNAGGGIHSTTRSTAAATEAELETAARERLDEFLRHGVTTIEAKSGYGLTLENERKQLRVAKTLDESHPIDIVSTFMGAHAIPLEYKENTDEFVRIIIEEMIPVVAKEGLAVFNDVFCEKGVFTPEQSKRILEAGKQYGLVPKIHADEIVSYGGAELAAEVGAISADHLLQISDEGIEQMAKAGVIGVLLPATAFFLMEPAAKARKMIERGVAVALSTDRNPGSSPTESMPFVMNLACLTMGMTPKEVISAATINAAFAIGQAEDVGSLEAGKKADVILWNAPNYTYLQYHVGVNMVDTVIKNGEIVVGNRIVIQTESFTVSEK</sequence>
<dbReference type="Proteomes" id="UP001179280">
    <property type="component" value="Unassembled WGS sequence"/>
</dbReference>
<feature type="binding site" evidence="7">
    <location>
        <position position="106"/>
    </location>
    <ligand>
        <name>Zn(2+)</name>
        <dbReference type="ChEBI" id="CHEBI:29105"/>
    </ligand>
</feature>
<feature type="binding site" evidence="7">
    <location>
        <position position="106"/>
    </location>
    <ligand>
        <name>Fe(3+)</name>
        <dbReference type="ChEBI" id="CHEBI:29034"/>
    </ligand>
</feature>
<feature type="domain" description="Amidohydrolase-related" evidence="8">
    <location>
        <begin position="97"/>
        <end position="438"/>
    </location>
</feature>
<feature type="binding site" evidence="7">
    <location>
        <position position="350"/>
    </location>
    <ligand>
        <name>Zn(2+)</name>
        <dbReference type="ChEBI" id="CHEBI:29105"/>
    </ligand>
</feature>
<comment type="function">
    <text evidence="7">Catalyzes the hydrolytic cleavage of the carbon-nitrogen bond in imidazolone-5-propanoate to yield N-formimidoyl-L-glutamate. It is the third step in the universal histidine degradation pathway.</text>
</comment>
<protein>
    <recommendedName>
        <fullName evidence="1 7">Imidazolonepropionase</fullName>
        <ecNumber evidence="1 7">3.5.2.7</ecNumber>
    </recommendedName>
    <alternativeName>
        <fullName evidence="7">Imidazolone-5-propionate hydrolase</fullName>
    </alternativeName>
</protein>
<evidence type="ECO:0000256" key="3">
    <source>
        <dbReference type="ARBA" id="ARBA00022801"/>
    </source>
</evidence>
<reference evidence="9" key="1">
    <citation type="submission" date="2021-01" db="EMBL/GenBank/DDBJ databases">
        <title>Genomic Encyclopedia of Type Strains, Phase IV (KMG-IV): sequencing the most valuable type-strain genomes for metagenomic binning, comparative biology and taxonomic classification.</title>
        <authorList>
            <person name="Goeker M."/>
        </authorList>
    </citation>
    <scope>NUCLEOTIDE SEQUENCE</scope>
    <source>
        <strain evidence="9">DSM 21943</strain>
    </source>
</reference>
<keyword evidence="4 7" id="KW-0369">Histidine metabolism</keyword>
<comment type="subcellular location">
    <subcellularLocation>
        <location evidence="7">Cytoplasm</location>
    </subcellularLocation>
</comment>
<keyword evidence="3 7" id="KW-0378">Hydrolase</keyword>
<comment type="similarity">
    <text evidence="7">Belongs to the metallo-dependent hydrolases superfamily. HutI family.</text>
</comment>
<dbReference type="HAMAP" id="MF_00372">
    <property type="entry name" value="HutI"/>
    <property type="match status" value="1"/>
</dbReference>
<feature type="binding site" evidence="7">
    <location>
        <position position="276"/>
    </location>
    <ligand>
        <name>Zn(2+)</name>
        <dbReference type="ChEBI" id="CHEBI:29105"/>
    </ligand>
</feature>
<dbReference type="InterPro" id="IPR032466">
    <property type="entry name" value="Metal_Hydrolase"/>
</dbReference>
<dbReference type="EC" id="3.5.2.7" evidence="1 7"/>
<dbReference type="Gene3D" id="2.30.40.10">
    <property type="entry name" value="Urease, subunit C, domain 1"/>
    <property type="match status" value="1"/>
</dbReference>
<dbReference type="GO" id="GO:0050480">
    <property type="term" value="F:imidazolonepropionase activity"/>
    <property type="evidence" value="ECO:0007669"/>
    <property type="project" value="UniProtKB-EC"/>
</dbReference>
<evidence type="ECO:0000313" key="9">
    <source>
        <dbReference type="EMBL" id="MBM7836860.1"/>
    </source>
</evidence>
<feature type="binding site" evidence="7">
    <location>
        <position position="279"/>
    </location>
    <ligand>
        <name>4-imidazolone-5-propanoate</name>
        <dbReference type="ChEBI" id="CHEBI:77893"/>
    </ligand>
</feature>
<comment type="cofactor">
    <cofactor evidence="7">
        <name>Zn(2+)</name>
        <dbReference type="ChEBI" id="CHEBI:29105"/>
    </cofactor>
    <cofactor evidence="7">
        <name>Fe(3+)</name>
        <dbReference type="ChEBI" id="CHEBI:29034"/>
    </cofactor>
    <text evidence="7">Binds 1 zinc or iron ion per subunit.</text>
</comment>
<feature type="binding site" evidence="7">
    <location>
        <position position="355"/>
    </location>
    <ligand>
        <name>4-imidazolone-5-propanoate</name>
        <dbReference type="ChEBI" id="CHEBI:77893"/>
    </ligand>
</feature>
<evidence type="ECO:0000256" key="7">
    <source>
        <dbReference type="HAMAP-Rule" id="MF_00372"/>
    </source>
</evidence>
<dbReference type="Gene3D" id="3.20.20.140">
    <property type="entry name" value="Metal-dependent hydrolases"/>
    <property type="match status" value="1"/>
</dbReference>
<comment type="pathway">
    <text evidence="7">Amino-acid degradation; L-histidine degradation into L-glutamate; N-formimidoyl-L-glutamate from L-histidine: step 3/3.</text>
</comment>
<feature type="binding site" evidence="7">
    <location>
        <position position="211"/>
    </location>
    <ligand>
        <name>4-imidazolone-5-propanoate</name>
        <dbReference type="ChEBI" id="CHEBI:77893"/>
    </ligand>
</feature>
<dbReference type="Pfam" id="PF01979">
    <property type="entry name" value="Amidohydro_1"/>
    <property type="match status" value="1"/>
</dbReference>
<evidence type="ECO:0000313" key="10">
    <source>
        <dbReference type="Proteomes" id="UP001179280"/>
    </source>
</evidence>
<dbReference type="CDD" id="cd01296">
    <property type="entry name" value="Imidazolone-5PH"/>
    <property type="match status" value="1"/>
</dbReference>
<keyword evidence="6 7" id="KW-0408">Iron</keyword>
<comment type="catalytic activity">
    <reaction evidence="7">
        <text>4-imidazolone-5-propanoate + H2O = N-formimidoyl-L-glutamate</text>
        <dbReference type="Rhea" id="RHEA:23660"/>
        <dbReference type="ChEBI" id="CHEBI:15377"/>
        <dbReference type="ChEBI" id="CHEBI:58928"/>
        <dbReference type="ChEBI" id="CHEBI:77893"/>
        <dbReference type="EC" id="3.5.2.7"/>
    </reaction>
</comment>
<gene>
    <name evidence="7" type="primary">hutI</name>
    <name evidence="9" type="ORF">JOC54_000091</name>
</gene>
<dbReference type="InterPro" id="IPR011059">
    <property type="entry name" value="Metal-dep_hydrolase_composite"/>
</dbReference>
<evidence type="ECO:0000259" key="8">
    <source>
        <dbReference type="Pfam" id="PF01979"/>
    </source>
</evidence>
<feature type="binding site" evidence="7">
    <location>
        <position position="350"/>
    </location>
    <ligand>
        <name>Fe(3+)</name>
        <dbReference type="ChEBI" id="CHEBI:29034"/>
    </ligand>
</feature>
<feature type="binding site" evidence="7">
    <location>
        <position position="108"/>
    </location>
    <ligand>
        <name>Fe(3+)</name>
        <dbReference type="ChEBI" id="CHEBI:29034"/>
    </ligand>
</feature>
<evidence type="ECO:0000256" key="2">
    <source>
        <dbReference type="ARBA" id="ARBA00022723"/>
    </source>
</evidence>
<comment type="caution">
    <text evidence="9">The sequence shown here is derived from an EMBL/GenBank/DDBJ whole genome shotgun (WGS) entry which is preliminary data.</text>
</comment>
<accession>A0ABS2SMW9</accession>
<evidence type="ECO:0000256" key="1">
    <source>
        <dbReference type="ARBA" id="ARBA00012864"/>
    </source>
</evidence>
<feature type="binding site" evidence="7">
    <location>
        <position position="354"/>
    </location>
    <ligand>
        <name>N-formimidoyl-L-glutamate</name>
        <dbReference type="ChEBI" id="CHEBI:58928"/>
    </ligand>
</feature>
<feature type="binding site" evidence="7">
    <location>
        <position position="178"/>
    </location>
    <ligand>
        <name>4-imidazolone-5-propanoate</name>
        <dbReference type="ChEBI" id="CHEBI:77893"/>
    </ligand>
</feature>
<feature type="binding site" evidence="7">
    <location>
        <position position="276"/>
    </location>
    <ligand>
        <name>Fe(3+)</name>
        <dbReference type="ChEBI" id="CHEBI:29034"/>
    </ligand>
</feature>
<dbReference type="SUPFAM" id="SSF51556">
    <property type="entry name" value="Metallo-dependent hydrolases"/>
    <property type="match status" value="1"/>
</dbReference>
<feature type="binding site" evidence="7">
    <location>
        <position position="178"/>
    </location>
    <ligand>
        <name>N-formimidoyl-L-glutamate</name>
        <dbReference type="ChEBI" id="CHEBI:58928"/>
    </ligand>
</feature>
<keyword evidence="7" id="KW-0963">Cytoplasm</keyword>
<dbReference type="PANTHER" id="PTHR42752:SF1">
    <property type="entry name" value="IMIDAZOLONEPROPIONASE-RELATED"/>
    <property type="match status" value="1"/>
</dbReference>
<dbReference type="NCBIfam" id="TIGR01224">
    <property type="entry name" value="hutI"/>
    <property type="match status" value="1"/>
</dbReference>
<dbReference type="InterPro" id="IPR006680">
    <property type="entry name" value="Amidohydro-rel"/>
</dbReference>
<name>A0ABS2SMW9_9BACI</name>
<evidence type="ECO:0000256" key="5">
    <source>
        <dbReference type="ARBA" id="ARBA00022833"/>
    </source>
</evidence>
<evidence type="ECO:0000256" key="4">
    <source>
        <dbReference type="ARBA" id="ARBA00022808"/>
    </source>
</evidence>
<dbReference type="PANTHER" id="PTHR42752">
    <property type="entry name" value="IMIDAZOLONEPROPIONASE"/>
    <property type="match status" value="1"/>
</dbReference>
<evidence type="ECO:0000256" key="6">
    <source>
        <dbReference type="ARBA" id="ARBA00023004"/>
    </source>
</evidence>
<feature type="binding site" evidence="7">
    <location>
        <position position="352"/>
    </location>
    <ligand>
        <name>N-formimidoyl-L-glutamate</name>
        <dbReference type="ChEBI" id="CHEBI:58928"/>
    </ligand>
</feature>
<proteinExistence type="inferred from homology"/>
<dbReference type="EMBL" id="JAFBCV010000001">
    <property type="protein sequence ID" value="MBM7836860.1"/>
    <property type="molecule type" value="Genomic_DNA"/>
</dbReference>
<keyword evidence="2 7" id="KW-0479">Metal-binding</keyword>
<dbReference type="SUPFAM" id="SSF51338">
    <property type="entry name" value="Composite domain of metallo-dependent hydrolases"/>
    <property type="match status" value="1"/>
</dbReference>
<feature type="binding site" evidence="7">
    <location>
        <position position="108"/>
    </location>
    <ligand>
        <name>Zn(2+)</name>
        <dbReference type="ChEBI" id="CHEBI:29105"/>
    </ligand>
</feature>
<organism evidence="9 10">
    <name type="scientific">Shouchella xiaoxiensis</name>
    <dbReference type="NCBI Taxonomy" id="766895"/>
    <lineage>
        <taxon>Bacteria</taxon>
        <taxon>Bacillati</taxon>
        <taxon>Bacillota</taxon>
        <taxon>Bacilli</taxon>
        <taxon>Bacillales</taxon>
        <taxon>Bacillaceae</taxon>
        <taxon>Shouchella</taxon>
    </lineage>
</organism>
<keyword evidence="10" id="KW-1185">Reference proteome</keyword>